<keyword evidence="2" id="KW-1185">Reference proteome</keyword>
<dbReference type="GeneID" id="85362678"/>
<evidence type="ECO:0000313" key="2">
    <source>
        <dbReference type="Proteomes" id="UP001175211"/>
    </source>
</evidence>
<evidence type="ECO:0000313" key="1">
    <source>
        <dbReference type="EMBL" id="KAK0435926.1"/>
    </source>
</evidence>
<accession>A0AA39J624</accession>
<dbReference type="Proteomes" id="UP001175211">
    <property type="component" value="Unassembled WGS sequence"/>
</dbReference>
<dbReference type="AlphaFoldDB" id="A0AA39J624"/>
<proteinExistence type="predicted"/>
<gene>
    <name evidence="1" type="ORF">EV420DRAFT_1674065</name>
</gene>
<comment type="caution">
    <text evidence="1">The sequence shown here is derived from an EMBL/GenBank/DDBJ whole genome shotgun (WGS) entry which is preliminary data.</text>
</comment>
<reference evidence="1" key="1">
    <citation type="submission" date="2023-06" db="EMBL/GenBank/DDBJ databases">
        <authorList>
            <consortium name="Lawrence Berkeley National Laboratory"/>
            <person name="Ahrendt S."/>
            <person name="Sahu N."/>
            <person name="Indic B."/>
            <person name="Wong-Bajracharya J."/>
            <person name="Merenyi Z."/>
            <person name="Ke H.-M."/>
            <person name="Monk M."/>
            <person name="Kocsube S."/>
            <person name="Drula E."/>
            <person name="Lipzen A."/>
            <person name="Balint B."/>
            <person name="Henrissat B."/>
            <person name="Andreopoulos B."/>
            <person name="Martin F.M."/>
            <person name="Harder C.B."/>
            <person name="Rigling D."/>
            <person name="Ford K.L."/>
            <person name="Foster G.D."/>
            <person name="Pangilinan J."/>
            <person name="Papanicolaou A."/>
            <person name="Barry K."/>
            <person name="LaButti K."/>
            <person name="Viragh M."/>
            <person name="Koriabine M."/>
            <person name="Yan M."/>
            <person name="Riley R."/>
            <person name="Champramary S."/>
            <person name="Plett K.L."/>
            <person name="Tsai I.J."/>
            <person name="Slot J."/>
            <person name="Sipos G."/>
            <person name="Plett J."/>
            <person name="Nagy L.G."/>
            <person name="Grigoriev I.V."/>
        </authorList>
    </citation>
    <scope>NUCLEOTIDE SEQUENCE</scope>
    <source>
        <strain evidence="1">CCBAS 213</strain>
    </source>
</reference>
<protein>
    <submittedName>
        <fullName evidence="1">Uncharacterized protein</fullName>
    </submittedName>
</protein>
<sequence length="81" mass="9233">MTKTCTIQATGNIRYLASGWIWFNYDDKTDGHYKWAVSIKTVLTNQDDRSSFAEFKGSMLTNTLSIYEGNCNLTHIDDSDI</sequence>
<name>A0AA39J624_ARMTA</name>
<dbReference type="EMBL" id="JAUEPS010000138">
    <property type="protein sequence ID" value="KAK0435926.1"/>
    <property type="molecule type" value="Genomic_DNA"/>
</dbReference>
<organism evidence="1 2">
    <name type="scientific">Armillaria tabescens</name>
    <name type="common">Ringless honey mushroom</name>
    <name type="synonym">Agaricus tabescens</name>
    <dbReference type="NCBI Taxonomy" id="1929756"/>
    <lineage>
        <taxon>Eukaryota</taxon>
        <taxon>Fungi</taxon>
        <taxon>Dikarya</taxon>
        <taxon>Basidiomycota</taxon>
        <taxon>Agaricomycotina</taxon>
        <taxon>Agaricomycetes</taxon>
        <taxon>Agaricomycetidae</taxon>
        <taxon>Agaricales</taxon>
        <taxon>Marasmiineae</taxon>
        <taxon>Physalacriaceae</taxon>
        <taxon>Desarmillaria</taxon>
    </lineage>
</organism>
<dbReference type="RefSeq" id="XP_060322112.1">
    <property type="nucleotide sequence ID" value="XM_060479130.1"/>
</dbReference>